<comment type="caution">
    <text evidence="1">The sequence shown here is derived from an EMBL/GenBank/DDBJ whole genome shotgun (WGS) entry which is preliminary data.</text>
</comment>
<dbReference type="EMBL" id="NNAY01005358">
    <property type="protein sequence ID" value="OXU16727.1"/>
    <property type="molecule type" value="Genomic_DNA"/>
</dbReference>
<protein>
    <submittedName>
        <fullName evidence="1">Uncharacterized protein</fullName>
    </submittedName>
</protein>
<keyword evidence="2" id="KW-1185">Reference proteome</keyword>
<organism evidence="1 2">
    <name type="scientific">Trichomalopsis sarcophagae</name>
    <dbReference type="NCBI Taxonomy" id="543379"/>
    <lineage>
        <taxon>Eukaryota</taxon>
        <taxon>Metazoa</taxon>
        <taxon>Ecdysozoa</taxon>
        <taxon>Arthropoda</taxon>
        <taxon>Hexapoda</taxon>
        <taxon>Insecta</taxon>
        <taxon>Pterygota</taxon>
        <taxon>Neoptera</taxon>
        <taxon>Endopterygota</taxon>
        <taxon>Hymenoptera</taxon>
        <taxon>Apocrita</taxon>
        <taxon>Proctotrupomorpha</taxon>
        <taxon>Chalcidoidea</taxon>
        <taxon>Pteromalidae</taxon>
        <taxon>Pteromalinae</taxon>
        <taxon>Trichomalopsis</taxon>
    </lineage>
</organism>
<dbReference type="Proteomes" id="UP000215335">
    <property type="component" value="Unassembled WGS sequence"/>
</dbReference>
<evidence type="ECO:0000313" key="2">
    <source>
        <dbReference type="Proteomes" id="UP000215335"/>
    </source>
</evidence>
<dbReference type="AlphaFoldDB" id="A0A232EEF4"/>
<accession>A0A232EEF4</accession>
<evidence type="ECO:0000313" key="1">
    <source>
        <dbReference type="EMBL" id="OXU16727.1"/>
    </source>
</evidence>
<name>A0A232EEF4_9HYME</name>
<proteinExistence type="predicted"/>
<sequence length="29" mass="3306">MAIFQQIKMAYKTVSHGTVSMLERGFALF</sequence>
<reference evidence="1 2" key="1">
    <citation type="journal article" date="2017" name="Curr. Biol.">
        <title>The Evolution of Venom by Co-option of Single-Copy Genes.</title>
        <authorList>
            <person name="Martinson E.O."/>
            <person name="Mrinalini"/>
            <person name="Kelkar Y.D."/>
            <person name="Chang C.H."/>
            <person name="Werren J.H."/>
        </authorList>
    </citation>
    <scope>NUCLEOTIDE SEQUENCE [LARGE SCALE GENOMIC DNA]</scope>
    <source>
        <strain evidence="1 2">Alberta</strain>
        <tissue evidence="1">Whole body</tissue>
    </source>
</reference>
<gene>
    <name evidence="1" type="ORF">TSAR_011907</name>
</gene>